<dbReference type="Gene3D" id="3.30.565.10">
    <property type="entry name" value="Histidine kinase-like ATPase, C-terminal domain"/>
    <property type="match status" value="1"/>
</dbReference>
<feature type="transmembrane region" description="Helical" evidence="12">
    <location>
        <begin position="12"/>
        <end position="30"/>
    </location>
</feature>
<reference evidence="14 15" key="1">
    <citation type="submission" date="2014-12" db="EMBL/GenBank/DDBJ databases">
        <title>Draft genome sequences of 29 type strains of Enterococci.</title>
        <authorList>
            <person name="Zhong Z."/>
            <person name="Sun Z."/>
            <person name="Liu W."/>
            <person name="Zhang W."/>
            <person name="Zhang H."/>
        </authorList>
    </citation>
    <scope>NUCLEOTIDE SEQUENCE [LARGE SCALE GENOMIC DNA]</scope>
    <source>
        <strain evidence="14 15">DSM 17029</strain>
    </source>
</reference>
<feature type="domain" description="Histidine kinase" evidence="13">
    <location>
        <begin position="125"/>
        <end position="335"/>
    </location>
</feature>
<dbReference type="STRING" id="214095.RU97_GL001802"/>
<evidence type="ECO:0000256" key="5">
    <source>
        <dbReference type="ARBA" id="ARBA00022553"/>
    </source>
</evidence>
<dbReference type="PROSITE" id="PS50109">
    <property type="entry name" value="HIS_KIN"/>
    <property type="match status" value="1"/>
</dbReference>
<comment type="subcellular location">
    <subcellularLocation>
        <location evidence="2">Cell membrane</location>
        <topology evidence="2">Multi-pass membrane protein</topology>
    </subcellularLocation>
</comment>
<dbReference type="InterPro" id="IPR004358">
    <property type="entry name" value="Sig_transdc_His_kin-like_C"/>
</dbReference>
<dbReference type="CDD" id="cd00082">
    <property type="entry name" value="HisKA"/>
    <property type="match status" value="1"/>
</dbReference>
<dbReference type="Pfam" id="PF02518">
    <property type="entry name" value="HATPase_c"/>
    <property type="match status" value="1"/>
</dbReference>
<keyword evidence="4" id="KW-1003">Cell membrane</keyword>
<comment type="catalytic activity">
    <reaction evidence="1">
        <text>ATP + protein L-histidine = ADP + protein N-phospho-L-histidine.</text>
        <dbReference type="EC" id="2.7.13.3"/>
    </reaction>
</comment>
<evidence type="ECO:0000256" key="9">
    <source>
        <dbReference type="ARBA" id="ARBA00022989"/>
    </source>
</evidence>
<evidence type="ECO:0000256" key="11">
    <source>
        <dbReference type="ARBA" id="ARBA00023136"/>
    </source>
</evidence>
<dbReference type="EC" id="2.7.13.3" evidence="3"/>
<name>A0A1L8RFD7_9ENTE</name>
<evidence type="ECO:0000256" key="10">
    <source>
        <dbReference type="ARBA" id="ARBA00023012"/>
    </source>
</evidence>
<dbReference type="InterPro" id="IPR036097">
    <property type="entry name" value="HisK_dim/P_sf"/>
</dbReference>
<evidence type="ECO:0000313" key="14">
    <source>
        <dbReference type="EMBL" id="OJG18405.1"/>
    </source>
</evidence>
<dbReference type="InterPro" id="IPR003661">
    <property type="entry name" value="HisK_dim/P_dom"/>
</dbReference>
<dbReference type="GO" id="GO:0005886">
    <property type="term" value="C:plasma membrane"/>
    <property type="evidence" value="ECO:0007669"/>
    <property type="project" value="UniProtKB-SubCell"/>
</dbReference>
<dbReference type="InterPro" id="IPR005467">
    <property type="entry name" value="His_kinase_dom"/>
</dbReference>
<dbReference type="InterPro" id="IPR050351">
    <property type="entry name" value="BphY/WalK/GraS-like"/>
</dbReference>
<dbReference type="InterPro" id="IPR036890">
    <property type="entry name" value="HATPase_C_sf"/>
</dbReference>
<evidence type="ECO:0000256" key="4">
    <source>
        <dbReference type="ARBA" id="ARBA00022475"/>
    </source>
</evidence>
<dbReference type="Gene3D" id="1.10.287.130">
    <property type="match status" value="1"/>
</dbReference>
<dbReference type="PANTHER" id="PTHR45453">
    <property type="entry name" value="PHOSPHATE REGULON SENSOR PROTEIN PHOR"/>
    <property type="match status" value="1"/>
</dbReference>
<feature type="transmembrane region" description="Helical" evidence="12">
    <location>
        <begin position="36"/>
        <end position="58"/>
    </location>
</feature>
<keyword evidence="9 12" id="KW-1133">Transmembrane helix</keyword>
<dbReference type="PANTHER" id="PTHR45453:SF2">
    <property type="entry name" value="HISTIDINE KINASE"/>
    <property type="match status" value="1"/>
</dbReference>
<keyword evidence="5" id="KW-0597">Phosphoprotein</keyword>
<sequence>MTIRKYLKDRWLLFIGWFVFVGLTVLIMWLTPGFELAVSTVIYLVLLEALLLVLFLGIDYSRRRYFWQSLNLNEGPASLQNYLEVATSEEELFLQEYMNSLLAEHQQVLQGAINSQQDQKDYIDSWIHEIKVPLAAVTLLLQSVEDDIPEQKYYQLENELTKIDEYVEQVLYYARLDSFSRDYLIQEYSIKGILQEVVKQQRNYFIQNSLQYAFEGNDELVLTDAKWVAFILQQIFSNAVKYTPPGGKIAVKVSCDQKGVHLAITDTGIGIPPADLRRIFDKGFTGENGRRAQQHSTGLGLYLADKLSEKLGHKLTVNSEVGKGTTVTLTFPTLTYYDQ</sequence>
<evidence type="ECO:0000256" key="8">
    <source>
        <dbReference type="ARBA" id="ARBA00022777"/>
    </source>
</evidence>
<evidence type="ECO:0000256" key="12">
    <source>
        <dbReference type="SAM" id="Phobius"/>
    </source>
</evidence>
<evidence type="ECO:0000256" key="1">
    <source>
        <dbReference type="ARBA" id="ARBA00000085"/>
    </source>
</evidence>
<evidence type="ECO:0000256" key="6">
    <source>
        <dbReference type="ARBA" id="ARBA00022679"/>
    </source>
</evidence>
<dbReference type="SUPFAM" id="SSF47384">
    <property type="entry name" value="Homodimeric domain of signal transducing histidine kinase"/>
    <property type="match status" value="1"/>
</dbReference>
<evidence type="ECO:0000256" key="3">
    <source>
        <dbReference type="ARBA" id="ARBA00012438"/>
    </source>
</evidence>
<dbReference type="GO" id="GO:0004721">
    <property type="term" value="F:phosphoprotein phosphatase activity"/>
    <property type="evidence" value="ECO:0007669"/>
    <property type="project" value="TreeGrafter"/>
</dbReference>
<dbReference type="PRINTS" id="PR00344">
    <property type="entry name" value="BCTRLSENSOR"/>
</dbReference>
<keyword evidence="11 12" id="KW-0472">Membrane</keyword>
<dbReference type="SMART" id="SM00387">
    <property type="entry name" value="HATPase_c"/>
    <property type="match status" value="1"/>
</dbReference>
<keyword evidence="10" id="KW-0902">Two-component regulatory system</keyword>
<gene>
    <name evidence="14" type="ORF">RU97_GL001802</name>
</gene>
<keyword evidence="8 14" id="KW-0418">Kinase</keyword>
<organism evidence="14 15">
    <name type="scientific">Enterococcus canis</name>
    <dbReference type="NCBI Taxonomy" id="214095"/>
    <lineage>
        <taxon>Bacteria</taxon>
        <taxon>Bacillati</taxon>
        <taxon>Bacillota</taxon>
        <taxon>Bacilli</taxon>
        <taxon>Lactobacillales</taxon>
        <taxon>Enterococcaceae</taxon>
        <taxon>Enterococcus</taxon>
    </lineage>
</organism>
<dbReference type="RefSeq" id="WP_067394862.1">
    <property type="nucleotide sequence ID" value="NZ_JXKH01000004.1"/>
</dbReference>
<proteinExistence type="predicted"/>
<dbReference type="AlphaFoldDB" id="A0A1L8RFD7"/>
<dbReference type="SUPFAM" id="SSF55874">
    <property type="entry name" value="ATPase domain of HSP90 chaperone/DNA topoisomerase II/histidine kinase"/>
    <property type="match status" value="1"/>
</dbReference>
<evidence type="ECO:0000256" key="7">
    <source>
        <dbReference type="ARBA" id="ARBA00022692"/>
    </source>
</evidence>
<accession>A0A1L8RFD7</accession>
<keyword evidence="15" id="KW-1185">Reference proteome</keyword>
<dbReference type="GO" id="GO:0016036">
    <property type="term" value="P:cellular response to phosphate starvation"/>
    <property type="evidence" value="ECO:0007669"/>
    <property type="project" value="TreeGrafter"/>
</dbReference>
<evidence type="ECO:0000313" key="15">
    <source>
        <dbReference type="Proteomes" id="UP000181884"/>
    </source>
</evidence>
<keyword evidence="7 12" id="KW-0812">Transmembrane</keyword>
<evidence type="ECO:0000256" key="2">
    <source>
        <dbReference type="ARBA" id="ARBA00004651"/>
    </source>
</evidence>
<protein>
    <recommendedName>
        <fullName evidence="3">histidine kinase</fullName>
        <ecNumber evidence="3">2.7.13.3</ecNumber>
    </recommendedName>
</protein>
<dbReference type="EMBL" id="JXKH01000004">
    <property type="protein sequence ID" value="OJG18405.1"/>
    <property type="molecule type" value="Genomic_DNA"/>
</dbReference>
<dbReference type="InterPro" id="IPR003594">
    <property type="entry name" value="HATPase_dom"/>
</dbReference>
<evidence type="ECO:0000259" key="13">
    <source>
        <dbReference type="PROSITE" id="PS50109"/>
    </source>
</evidence>
<comment type="caution">
    <text evidence="14">The sequence shown here is derived from an EMBL/GenBank/DDBJ whole genome shotgun (WGS) entry which is preliminary data.</text>
</comment>
<dbReference type="GO" id="GO:0000155">
    <property type="term" value="F:phosphorelay sensor kinase activity"/>
    <property type="evidence" value="ECO:0007669"/>
    <property type="project" value="InterPro"/>
</dbReference>
<dbReference type="Proteomes" id="UP000181884">
    <property type="component" value="Unassembled WGS sequence"/>
</dbReference>
<keyword evidence="6" id="KW-0808">Transferase</keyword>